<dbReference type="Proteomes" id="UP000824175">
    <property type="component" value="Unassembled WGS sequence"/>
</dbReference>
<evidence type="ECO:0000313" key="2">
    <source>
        <dbReference type="EMBL" id="HIU13823.1"/>
    </source>
</evidence>
<dbReference type="InterPro" id="IPR000182">
    <property type="entry name" value="GNAT_dom"/>
</dbReference>
<name>A0A9D1HNK7_9FIRM</name>
<evidence type="ECO:0000313" key="3">
    <source>
        <dbReference type="Proteomes" id="UP000824175"/>
    </source>
</evidence>
<dbReference type="Pfam" id="PF13302">
    <property type="entry name" value="Acetyltransf_3"/>
    <property type="match status" value="1"/>
</dbReference>
<reference evidence="2" key="1">
    <citation type="submission" date="2020-10" db="EMBL/GenBank/DDBJ databases">
        <authorList>
            <person name="Gilroy R."/>
        </authorList>
    </citation>
    <scope>NUCLEOTIDE SEQUENCE</scope>
    <source>
        <strain evidence="2">CHK195-11698</strain>
    </source>
</reference>
<feature type="domain" description="N-acetyltransferase" evidence="1">
    <location>
        <begin position="8"/>
        <end position="153"/>
    </location>
</feature>
<proteinExistence type="predicted"/>
<organism evidence="2 3">
    <name type="scientific">Candidatus Fimiplasma intestinipullorum</name>
    <dbReference type="NCBI Taxonomy" id="2840825"/>
    <lineage>
        <taxon>Bacteria</taxon>
        <taxon>Bacillati</taxon>
        <taxon>Bacillota</taxon>
        <taxon>Clostridia</taxon>
        <taxon>Eubacteriales</taxon>
        <taxon>Candidatus Fimiplasma</taxon>
    </lineage>
</organism>
<reference evidence="2" key="2">
    <citation type="journal article" date="2021" name="PeerJ">
        <title>Extensive microbial diversity within the chicken gut microbiome revealed by metagenomics and culture.</title>
        <authorList>
            <person name="Gilroy R."/>
            <person name="Ravi A."/>
            <person name="Getino M."/>
            <person name="Pursley I."/>
            <person name="Horton D.L."/>
            <person name="Alikhan N.F."/>
            <person name="Baker D."/>
            <person name="Gharbi K."/>
            <person name="Hall N."/>
            <person name="Watson M."/>
            <person name="Adriaenssens E.M."/>
            <person name="Foster-Nyarko E."/>
            <person name="Jarju S."/>
            <person name="Secka A."/>
            <person name="Antonio M."/>
            <person name="Oren A."/>
            <person name="Chaudhuri R.R."/>
            <person name="La Ragione R."/>
            <person name="Hildebrand F."/>
            <person name="Pallen M.J."/>
        </authorList>
    </citation>
    <scope>NUCLEOTIDE SEQUENCE</scope>
    <source>
        <strain evidence="2">CHK195-11698</strain>
    </source>
</reference>
<comment type="caution">
    <text evidence="2">The sequence shown here is derived from an EMBL/GenBank/DDBJ whole genome shotgun (WGS) entry which is preliminary data.</text>
</comment>
<dbReference type="GO" id="GO:0016747">
    <property type="term" value="F:acyltransferase activity, transferring groups other than amino-acyl groups"/>
    <property type="evidence" value="ECO:0007669"/>
    <property type="project" value="InterPro"/>
</dbReference>
<gene>
    <name evidence="2" type="ORF">IAD15_07105</name>
</gene>
<dbReference type="EMBL" id="DVMJ01000058">
    <property type="protein sequence ID" value="HIU13823.1"/>
    <property type="molecule type" value="Genomic_DNA"/>
</dbReference>
<dbReference type="AlphaFoldDB" id="A0A9D1HNK7"/>
<protein>
    <submittedName>
        <fullName evidence="2">GNAT family N-acetyltransferase</fullName>
    </submittedName>
</protein>
<sequence>MLTISDTLRLRPYDGKHDFALAWYQDPELVYLVDGIKEPYTKEKLDRMYHYLNTHGELYFIEMKIDGQFQPVGDVTLMKEDLPIVIGVKDCQHQGLGRQVVRALMEKARTAHFDHLGVDCIYFYNLPSQKLFEGLGFKRIQTTSKGYRYRYDF</sequence>
<dbReference type="Gene3D" id="3.40.630.30">
    <property type="match status" value="1"/>
</dbReference>
<evidence type="ECO:0000259" key="1">
    <source>
        <dbReference type="PROSITE" id="PS51186"/>
    </source>
</evidence>
<dbReference type="InterPro" id="IPR016181">
    <property type="entry name" value="Acyl_CoA_acyltransferase"/>
</dbReference>
<dbReference type="SUPFAM" id="SSF55729">
    <property type="entry name" value="Acyl-CoA N-acyltransferases (Nat)"/>
    <property type="match status" value="1"/>
</dbReference>
<dbReference type="PROSITE" id="PS51186">
    <property type="entry name" value="GNAT"/>
    <property type="match status" value="1"/>
</dbReference>
<accession>A0A9D1HNK7</accession>